<evidence type="ECO:0000256" key="3">
    <source>
        <dbReference type="ARBA" id="ARBA00022692"/>
    </source>
</evidence>
<name>A0ABR0L4F4_9PEZI</name>
<keyword evidence="3" id="KW-0812">Transmembrane</keyword>
<dbReference type="PANTHER" id="PTHR33968">
    <property type="entry name" value="PROTEIN PET100 HOMOLOG, MITOCHONDRIAL"/>
    <property type="match status" value="1"/>
</dbReference>
<proteinExistence type="inferred from homology"/>
<reference evidence="9 10" key="1">
    <citation type="submission" date="2023-08" db="EMBL/GenBank/DDBJ databases">
        <title>Black Yeasts Isolated from many extreme environments.</title>
        <authorList>
            <person name="Coleine C."/>
            <person name="Stajich J.E."/>
            <person name="Selbmann L."/>
        </authorList>
    </citation>
    <scope>NUCLEOTIDE SEQUENCE [LARGE SCALE GENOMIC DNA]</scope>
    <source>
        <strain evidence="9 10">CCFEE 5386</strain>
    </source>
</reference>
<gene>
    <name evidence="9" type="ORF">LTR32_004496</name>
</gene>
<evidence type="ECO:0000256" key="1">
    <source>
        <dbReference type="ARBA" id="ARBA00004167"/>
    </source>
</evidence>
<keyword evidence="5" id="KW-1133">Transmembrane helix</keyword>
<evidence type="ECO:0000313" key="9">
    <source>
        <dbReference type="EMBL" id="KAK5143358.1"/>
    </source>
</evidence>
<dbReference type="EMBL" id="JAVRRR010000323">
    <property type="protein sequence ID" value="KAK5143358.1"/>
    <property type="molecule type" value="Genomic_DNA"/>
</dbReference>
<evidence type="ECO:0000256" key="8">
    <source>
        <dbReference type="ARBA" id="ARBA00038077"/>
    </source>
</evidence>
<evidence type="ECO:0000256" key="7">
    <source>
        <dbReference type="ARBA" id="ARBA00023136"/>
    </source>
</evidence>
<evidence type="ECO:0000256" key="6">
    <source>
        <dbReference type="ARBA" id="ARBA00023128"/>
    </source>
</evidence>
<keyword evidence="6" id="KW-0496">Mitochondrion</keyword>
<sequence>MGGPNLEVFKFGMYILFPIGVMYYFGTNLDSRFAVPDFWPKEGMTHTIPFEKEDIREELERLRQRRLANRARRLELEASGAGTEITVRQEEQERHPRPDILEQVRLVESEKSQVTLSQIGLTVFVAFSVKSAGRTCFGDSPVPATVPRPFMRQLLVPKLLTYDLGCARKSSENPLLRTQHISL</sequence>
<dbReference type="PANTHER" id="PTHR33968:SF1">
    <property type="entry name" value="PROTEIN PET100 HOMOLOG, MITOCHONDRIAL"/>
    <property type="match status" value="1"/>
</dbReference>
<dbReference type="Pfam" id="PF09803">
    <property type="entry name" value="Pet100"/>
    <property type="match status" value="1"/>
</dbReference>
<keyword evidence="10" id="KW-1185">Reference proteome</keyword>
<keyword evidence="7" id="KW-0472">Membrane</keyword>
<dbReference type="InterPro" id="IPR018625">
    <property type="entry name" value="Pet100"/>
</dbReference>
<evidence type="ECO:0000256" key="5">
    <source>
        <dbReference type="ARBA" id="ARBA00022989"/>
    </source>
</evidence>
<protein>
    <recommendedName>
        <fullName evidence="11">Protein PET100, mitochondrial</fullName>
    </recommendedName>
</protein>
<evidence type="ECO:0000313" key="10">
    <source>
        <dbReference type="Proteomes" id="UP001308179"/>
    </source>
</evidence>
<comment type="similarity">
    <text evidence="8">Belongs to the PET100 family.</text>
</comment>
<comment type="subcellular location">
    <subcellularLocation>
        <location evidence="1">Membrane</location>
        <topology evidence="1">Single-pass membrane protein</topology>
    </subcellularLocation>
    <subcellularLocation>
        <location evidence="2">Mitochondrion membrane</location>
    </subcellularLocation>
</comment>
<evidence type="ECO:0008006" key="11">
    <source>
        <dbReference type="Google" id="ProtNLM"/>
    </source>
</evidence>
<comment type="caution">
    <text evidence="9">The sequence shown here is derived from an EMBL/GenBank/DDBJ whole genome shotgun (WGS) entry which is preliminary data.</text>
</comment>
<keyword evidence="4" id="KW-0809">Transit peptide</keyword>
<dbReference type="Proteomes" id="UP001308179">
    <property type="component" value="Unassembled WGS sequence"/>
</dbReference>
<accession>A0ABR0L4F4</accession>
<organism evidence="9 10">
    <name type="scientific">Rachicladosporium monterosium</name>
    <dbReference type="NCBI Taxonomy" id="1507873"/>
    <lineage>
        <taxon>Eukaryota</taxon>
        <taxon>Fungi</taxon>
        <taxon>Dikarya</taxon>
        <taxon>Ascomycota</taxon>
        <taxon>Pezizomycotina</taxon>
        <taxon>Dothideomycetes</taxon>
        <taxon>Dothideomycetidae</taxon>
        <taxon>Cladosporiales</taxon>
        <taxon>Cladosporiaceae</taxon>
        <taxon>Rachicladosporium</taxon>
    </lineage>
</organism>
<evidence type="ECO:0000256" key="4">
    <source>
        <dbReference type="ARBA" id="ARBA00022946"/>
    </source>
</evidence>
<evidence type="ECO:0000256" key="2">
    <source>
        <dbReference type="ARBA" id="ARBA00004325"/>
    </source>
</evidence>